<dbReference type="Proteomes" id="UP000198836">
    <property type="component" value="Unassembled WGS sequence"/>
</dbReference>
<name>A0A1I0TXQ4_9SPHI</name>
<protein>
    <submittedName>
        <fullName evidence="1">Uncharacterized protein</fullName>
    </submittedName>
</protein>
<reference evidence="2" key="1">
    <citation type="submission" date="2016-10" db="EMBL/GenBank/DDBJ databases">
        <authorList>
            <person name="Varghese N."/>
            <person name="Submissions S."/>
        </authorList>
    </citation>
    <scope>NUCLEOTIDE SEQUENCE [LARGE SCALE GENOMIC DNA]</scope>
    <source>
        <strain evidence="2">DSM 18130</strain>
    </source>
</reference>
<gene>
    <name evidence="1" type="ORF">SAMN04488511_1168</name>
</gene>
<evidence type="ECO:0000313" key="2">
    <source>
        <dbReference type="Proteomes" id="UP000198836"/>
    </source>
</evidence>
<evidence type="ECO:0000313" key="1">
    <source>
        <dbReference type="EMBL" id="SFA56457.1"/>
    </source>
</evidence>
<proteinExistence type="predicted"/>
<sequence>MKTDKYDKYALAAREGTIPDSENPLFVFSMTSTKLLVMAVHKQIDLMELARMELAARGLNKKGEWVGMREASEQLKKSMTKKPKGPRL</sequence>
<dbReference type="EMBL" id="FOJM01000016">
    <property type="protein sequence ID" value="SFA56457.1"/>
    <property type="molecule type" value="Genomic_DNA"/>
</dbReference>
<dbReference type="OrthoDB" id="777398at2"/>
<accession>A0A1I0TXQ4</accession>
<dbReference type="STRING" id="332999.SAMN04488511_1168"/>
<keyword evidence="2" id="KW-1185">Reference proteome</keyword>
<organism evidence="1 2">
    <name type="scientific">Pedobacter suwonensis</name>
    <dbReference type="NCBI Taxonomy" id="332999"/>
    <lineage>
        <taxon>Bacteria</taxon>
        <taxon>Pseudomonadati</taxon>
        <taxon>Bacteroidota</taxon>
        <taxon>Sphingobacteriia</taxon>
        <taxon>Sphingobacteriales</taxon>
        <taxon>Sphingobacteriaceae</taxon>
        <taxon>Pedobacter</taxon>
    </lineage>
</organism>
<dbReference type="AlphaFoldDB" id="A0A1I0TXQ4"/>